<proteinExistence type="inferred from homology"/>
<dbReference type="InterPro" id="IPR020097">
    <property type="entry name" value="PsdUridine_synth_TruA_a/b_dom"/>
</dbReference>
<dbReference type="InterPro" id="IPR001406">
    <property type="entry name" value="PsdUridine_synth_TruA"/>
</dbReference>
<keyword evidence="2" id="KW-0819">tRNA processing</keyword>
<dbReference type="Proteomes" id="UP000031443">
    <property type="component" value="Unassembled WGS sequence"/>
</dbReference>
<keyword evidence="7" id="KW-1185">Reference proteome</keyword>
<dbReference type="GO" id="GO:0003723">
    <property type="term" value="F:RNA binding"/>
    <property type="evidence" value="ECO:0007669"/>
    <property type="project" value="InterPro"/>
</dbReference>
<sequence length="554" mass="60980">MPRAASRDSAVRLIKPAAPGPNVQLAALMTPLSLDAVPASPTTQPVCPAPPWRPCDDSADPNCPVNSTKLHNGSDVTRNTGVGGKETTHQSRSGVMETLTDQAVLGVQNYLERAAQNLRPVTPIKFYVSSRTDTGVHALCNSAHLDIQRAAGKPPLPESVIVSALNYHLKPEPIRRCPTVTALVTGLNPAVLQPAMQLYAPPLLTPRELMKWLFLSCSLWRANIGTAQLTVPASGSKRPEEVDLLGLWGGEAVQSQLRASCRKFNIYRRIARGVEEDYDRDAQQGRVKIKELGQAYQKAREANGCSVAEPQTCRSYKELHAILGSSPTCTVKSPMDTLRGGWSHWPTGMNSEDEEMEAEEDGDSILSAYRVSDNFHARFSALSRTYVYRLVTGCSHHSQIPVFERDLCWAPKGDHLNVPAMQEAAGSLLGTHDFSTFRSVSSEKPFKSPIKTLAQADIRPSSGFMSHHYEYRGLQFWELEFKSRSFLYRQVRRMAGALVAVGQGRLAPYRIKELLEIRDLLAYPLNTMAPAAGLFLKSVEYDEADLETEGNAAK</sequence>
<evidence type="ECO:0000256" key="2">
    <source>
        <dbReference type="ARBA" id="ARBA00022694"/>
    </source>
</evidence>
<feature type="region of interest" description="Disordered" evidence="4">
    <location>
        <begin position="66"/>
        <end position="93"/>
    </location>
</feature>
<evidence type="ECO:0000259" key="5">
    <source>
        <dbReference type="Pfam" id="PF01416"/>
    </source>
</evidence>
<evidence type="ECO:0000256" key="3">
    <source>
        <dbReference type="ARBA" id="ARBA00023235"/>
    </source>
</evidence>
<dbReference type="InterPro" id="IPR020095">
    <property type="entry name" value="PsdUridine_synth_TruA_C"/>
</dbReference>
<dbReference type="Pfam" id="PF01416">
    <property type="entry name" value="PseudoU_synth_1"/>
    <property type="match status" value="1"/>
</dbReference>
<dbReference type="PANTHER" id="PTHR11142">
    <property type="entry name" value="PSEUDOURIDYLATE SYNTHASE"/>
    <property type="match status" value="1"/>
</dbReference>
<reference evidence="7" key="1">
    <citation type="journal article" date="2013" name="Nat. Genet.">
        <title>The draft genomes of soft-shell turtle and green sea turtle yield insights into the development and evolution of the turtle-specific body plan.</title>
        <authorList>
            <person name="Wang Z."/>
            <person name="Pascual-Anaya J."/>
            <person name="Zadissa A."/>
            <person name="Li W."/>
            <person name="Niimura Y."/>
            <person name="Huang Z."/>
            <person name="Li C."/>
            <person name="White S."/>
            <person name="Xiong Z."/>
            <person name="Fang D."/>
            <person name="Wang B."/>
            <person name="Ming Y."/>
            <person name="Chen Y."/>
            <person name="Zheng Y."/>
            <person name="Kuraku S."/>
            <person name="Pignatelli M."/>
            <person name="Herrero J."/>
            <person name="Beal K."/>
            <person name="Nozawa M."/>
            <person name="Li Q."/>
            <person name="Wang J."/>
            <person name="Zhang H."/>
            <person name="Yu L."/>
            <person name="Shigenobu S."/>
            <person name="Wang J."/>
            <person name="Liu J."/>
            <person name="Flicek P."/>
            <person name="Searle S."/>
            <person name="Wang J."/>
            <person name="Kuratani S."/>
            <person name="Yin Y."/>
            <person name="Aken B."/>
            <person name="Zhang G."/>
            <person name="Irie N."/>
        </authorList>
    </citation>
    <scope>NUCLEOTIDE SEQUENCE [LARGE SCALE GENOMIC DNA]</scope>
</reference>
<dbReference type="PANTHER" id="PTHR11142:SF0">
    <property type="entry name" value="TRNA PSEUDOURIDINE SYNTHASE-LIKE 1"/>
    <property type="match status" value="1"/>
</dbReference>
<evidence type="ECO:0000256" key="1">
    <source>
        <dbReference type="ARBA" id="ARBA00009375"/>
    </source>
</evidence>
<dbReference type="STRING" id="8469.M7ALC4"/>
<evidence type="ECO:0000313" key="7">
    <source>
        <dbReference type="Proteomes" id="UP000031443"/>
    </source>
</evidence>
<dbReference type="FunFam" id="3.30.70.660:FF:000006">
    <property type="entry name" value="tRNA pseudouridine synthase"/>
    <property type="match status" value="1"/>
</dbReference>
<evidence type="ECO:0000313" key="6">
    <source>
        <dbReference type="EMBL" id="EMP25986.1"/>
    </source>
</evidence>
<dbReference type="GO" id="GO:0009982">
    <property type="term" value="F:pseudouridine synthase activity"/>
    <property type="evidence" value="ECO:0007669"/>
    <property type="project" value="InterPro"/>
</dbReference>
<dbReference type="SUPFAM" id="SSF55120">
    <property type="entry name" value="Pseudouridine synthase"/>
    <property type="match status" value="2"/>
</dbReference>
<organism evidence="6 7">
    <name type="scientific">Chelonia mydas</name>
    <name type="common">Green sea-turtle</name>
    <name type="synonym">Chelonia agassizi</name>
    <dbReference type="NCBI Taxonomy" id="8469"/>
    <lineage>
        <taxon>Eukaryota</taxon>
        <taxon>Metazoa</taxon>
        <taxon>Chordata</taxon>
        <taxon>Craniata</taxon>
        <taxon>Vertebrata</taxon>
        <taxon>Euteleostomi</taxon>
        <taxon>Archelosauria</taxon>
        <taxon>Testudinata</taxon>
        <taxon>Testudines</taxon>
        <taxon>Cryptodira</taxon>
        <taxon>Durocryptodira</taxon>
        <taxon>Americhelydia</taxon>
        <taxon>Chelonioidea</taxon>
        <taxon>Cheloniidae</taxon>
        <taxon>Chelonia</taxon>
    </lineage>
</organism>
<dbReference type="eggNOG" id="KOG4393">
    <property type="taxonomic scope" value="Eukaryota"/>
</dbReference>
<dbReference type="AlphaFoldDB" id="M7ALC4"/>
<feature type="compositionally biased region" description="Polar residues" evidence="4">
    <location>
        <begin position="66"/>
        <end position="80"/>
    </location>
</feature>
<gene>
    <name evidence="6" type="ORF">UY3_16983</name>
</gene>
<dbReference type="EMBL" id="KB585326">
    <property type="protein sequence ID" value="EMP25986.1"/>
    <property type="molecule type" value="Genomic_DNA"/>
</dbReference>
<accession>M7ALC4</accession>
<dbReference type="Gene3D" id="3.30.70.580">
    <property type="entry name" value="Pseudouridine synthase I, catalytic domain, N-terminal subdomain"/>
    <property type="match status" value="1"/>
</dbReference>
<dbReference type="Gene3D" id="3.30.70.660">
    <property type="entry name" value="Pseudouridine synthase I, catalytic domain, C-terminal subdomain"/>
    <property type="match status" value="1"/>
</dbReference>
<keyword evidence="3" id="KW-0413">Isomerase</keyword>
<feature type="domain" description="Pseudouridine synthase I TruA alpha/beta" evidence="5">
    <location>
        <begin position="424"/>
        <end position="542"/>
    </location>
</feature>
<dbReference type="InterPro" id="IPR020103">
    <property type="entry name" value="PsdUridine_synth_cat_dom_sf"/>
</dbReference>
<comment type="similarity">
    <text evidence="1">Belongs to the tRNA pseudouridine synthase TruA family.</text>
</comment>
<evidence type="ECO:0000256" key="4">
    <source>
        <dbReference type="SAM" id="MobiDB-lite"/>
    </source>
</evidence>
<name>M7ALC4_CHEMY</name>
<dbReference type="InterPro" id="IPR020094">
    <property type="entry name" value="TruA/RsuA/RluB/E/F_N"/>
</dbReference>
<protein>
    <submittedName>
        <fullName evidence="6">tRNA pseudouridine synthase-like 1</fullName>
    </submittedName>
</protein>
<dbReference type="GO" id="GO:0031119">
    <property type="term" value="P:tRNA pseudouridine synthesis"/>
    <property type="evidence" value="ECO:0007669"/>
    <property type="project" value="TreeGrafter"/>
</dbReference>